<dbReference type="GO" id="GO:0006508">
    <property type="term" value="P:proteolysis"/>
    <property type="evidence" value="ECO:0007669"/>
    <property type="project" value="UniProtKB-KW"/>
</dbReference>
<keyword evidence="4" id="KW-0788">Thiol protease</keyword>
<comment type="caution">
    <text evidence="6">The sequence shown here is derived from an EMBL/GenBank/DDBJ whole genome shotgun (WGS) entry which is preliminary data.</text>
</comment>
<dbReference type="GO" id="GO:0080090">
    <property type="term" value="P:regulation of primary metabolic process"/>
    <property type="evidence" value="ECO:0007669"/>
    <property type="project" value="UniProtKB-ARBA"/>
</dbReference>
<dbReference type="AlphaFoldDB" id="A0AAN7VEX7"/>
<gene>
    <name evidence="6" type="ORF">RI129_004976</name>
</gene>
<dbReference type="Pfam" id="PF02902">
    <property type="entry name" value="Peptidase_C48"/>
    <property type="match status" value="1"/>
</dbReference>
<organism evidence="6 7">
    <name type="scientific">Pyrocoelia pectoralis</name>
    <dbReference type="NCBI Taxonomy" id="417401"/>
    <lineage>
        <taxon>Eukaryota</taxon>
        <taxon>Metazoa</taxon>
        <taxon>Ecdysozoa</taxon>
        <taxon>Arthropoda</taxon>
        <taxon>Hexapoda</taxon>
        <taxon>Insecta</taxon>
        <taxon>Pterygota</taxon>
        <taxon>Neoptera</taxon>
        <taxon>Endopterygota</taxon>
        <taxon>Coleoptera</taxon>
        <taxon>Polyphaga</taxon>
        <taxon>Elateriformia</taxon>
        <taxon>Elateroidea</taxon>
        <taxon>Lampyridae</taxon>
        <taxon>Lampyrinae</taxon>
        <taxon>Pyrocoelia</taxon>
    </lineage>
</organism>
<dbReference type="GO" id="GO:0016926">
    <property type="term" value="P:protein desumoylation"/>
    <property type="evidence" value="ECO:0007669"/>
    <property type="project" value="TreeGrafter"/>
</dbReference>
<dbReference type="GO" id="GO:0005634">
    <property type="term" value="C:nucleus"/>
    <property type="evidence" value="ECO:0007669"/>
    <property type="project" value="TreeGrafter"/>
</dbReference>
<evidence type="ECO:0000256" key="2">
    <source>
        <dbReference type="ARBA" id="ARBA00022670"/>
    </source>
</evidence>
<dbReference type="GO" id="GO:0016929">
    <property type="term" value="F:deSUMOylase activity"/>
    <property type="evidence" value="ECO:0007669"/>
    <property type="project" value="TreeGrafter"/>
</dbReference>
<keyword evidence="2" id="KW-0645">Protease</keyword>
<comment type="similarity">
    <text evidence="1">Belongs to the peptidase C48 family.</text>
</comment>
<dbReference type="GO" id="GO:0060255">
    <property type="term" value="P:regulation of macromolecule metabolic process"/>
    <property type="evidence" value="ECO:0007669"/>
    <property type="project" value="UniProtKB-ARBA"/>
</dbReference>
<evidence type="ECO:0000313" key="7">
    <source>
        <dbReference type="Proteomes" id="UP001329430"/>
    </source>
</evidence>
<dbReference type="PANTHER" id="PTHR12606">
    <property type="entry name" value="SENTRIN/SUMO-SPECIFIC PROTEASE"/>
    <property type="match status" value="1"/>
</dbReference>
<dbReference type="InterPro" id="IPR003653">
    <property type="entry name" value="Peptidase_C48_C"/>
</dbReference>
<sequence length="632" mass="72660">MVDFISFLKNLVYPDRKRKVSHDDICSPINAKLRRINSSSMSSRSDGDGWYTPCNLSRRSSLHNSILNKSSNNSKENVTVIIDDYDDDILEVSKSKPSKRFSCTPNISSRSNIHHNGSGDDVTLLKYTKSSEDKSLRAKKSGFDYIKPYSYLNGNSMKSHTKSGSNKHTFTSPILSSVRDKLKLKMNRPTIRSTVLDQSFRLDEKMKYRQLLAEAAPNCSSPLCESFSKYSTPMGKIFAHSAAKRNKQIVELALHKNEPNKIIDLTSIGTNGTHRRSLSTKDTIKKVLDDFSTSDHITIKDSDSDIEILPRPPSPKPDIKIEPVNSIKKIIDTSEKTHSEWLHQMVERHKARTAKVGEDIQNQIAQRKRIAEVNSEINHQRLEDQMVRCLKIKEIVLPERLEEDAFPELSEDDEYRIDHALKTKRTNSTDVLVQKFNLNITRADIQTLDGLNWLNDEVINFYMNLLIERGKDTKWPKVYAMNTFFYPKLLKDGASSLRRWTRRVDLFSYDIIAVPIHLGMHWCMSIINLQNRSIKYYDSMGNSNNKCLDALRNYLKVEHLDKKGKEYDVSGWVLENVADIPQQMNGSDCGVFSCTYAEFITRNAELNFDQENMPYLRRKMILEILNGELLIQ</sequence>
<accession>A0AAN7VEX7</accession>
<reference evidence="6 7" key="1">
    <citation type="journal article" date="2024" name="Insects">
        <title>An Improved Chromosome-Level Genome Assembly of the Firefly Pyrocoelia pectoralis.</title>
        <authorList>
            <person name="Fu X."/>
            <person name="Meyer-Rochow V.B."/>
            <person name="Ballantyne L."/>
            <person name="Zhu X."/>
        </authorList>
    </citation>
    <scope>NUCLEOTIDE SEQUENCE [LARGE SCALE GENOMIC DNA]</scope>
    <source>
        <strain evidence="6">XCY_ONT2</strain>
    </source>
</reference>
<dbReference type="PROSITE" id="PS50600">
    <property type="entry name" value="ULP_PROTEASE"/>
    <property type="match status" value="1"/>
</dbReference>
<name>A0AAN7VEX7_9COLE</name>
<dbReference type="FunFam" id="3.40.395.10:FF:000001">
    <property type="entry name" value="Sentrin-specific protease 1"/>
    <property type="match status" value="1"/>
</dbReference>
<evidence type="ECO:0000256" key="1">
    <source>
        <dbReference type="ARBA" id="ARBA00005234"/>
    </source>
</evidence>
<dbReference type="SUPFAM" id="SSF54001">
    <property type="entry name" value="Cysteine proteinases"/>
    <property type="match status" value="1"/>
</dbReference>
<evidence type="ECO:0000256" key="4">
    <source>
        <dbReference type="ARBA" id="ARBA00022807"/>
    </source>
</evidence>
<keyword evidence="7" id="KW-1185">Reference proteome</keyword>
<evidence type="ECO:0000256" key="3">
    <source>
        <dbReference type="ARBA" id="ARBA00022801"/>
    </source>
</evidence>
<keyword evidence="3" id="KW-0378">Hydrolase</keyword>
<dbReference type="EMBL" id="JAVRBK010000003">
    <property type="protein sequence ID" value="KAK5646512.1"/>
    <property type="molecule type" value="Genomic_DNA"/>
</dbReference>
<dbReference type="InterPro" id="IPR038765">
    <property type="entry name" value="Papain-like_cys_pep_sf"/>
</dbReference>
<dbReference type="PANTHER" id="PTHR12606:SF141">
    <property type="entry name" value="GH15225P-RELATED"/>
    <property type="match status" value="1"/>
</dbReference>
<feature type="domain" description="Ubiquitin-like protease family profile" evidence="5">
    <location>
        <begin position="438"/>
        <end position="600"/>
    </location>
</feature>
<evidence type="ECO:0000313" key="6">
    <source>
        <dbReference type="EMBL" id="KAK5646512.1"/>
    </source>
</evidence>
<evidence type="ECO:0000259" key="5">
    <source>
        <dbReference type="PROSITE" id="PS50600"/>
    </source>
</evidence>
<dbReference type="Proteomes" id="UP001329430">
    <property type="component" value="Chromosome 3"/>
</dbReference>
<proteinExistence type="inferred from homology"/>
<dbReference type="Gene3D" id="3.40.395.10">
    <property type="entry name" value="Adenoviral Proteinase, Chain A"/>
    <property type="match status" value="1"/>
</dbReference>
<protein>
    <recommendedName>
        <fullName evidence="5">Ubiquitin-like protease family profile domain-containing protein</fullName>
    </recommendedName>
</protein>